<dbReference type="OrthoDB" id="7852729at2759"/>
<dbReference type="Pfam" id="PF07248">
    <property type="entry name" value="DUF1431"/>
    <property type="match status" value="1"/>
</dbReference>
<dbReference type="KEGG" id="dwi:26528784"/>
<evidence type="ECO:0000313" key="1">
    <source>
        <dbReference type="EMBL" id="KRF98725.1"/>
    </source>
</evidence>
<accession>A0A0Q9X1V1</accession>
<protein>
    <submittedName>
        <fullName evidence="1">Uncharacterized protein</fullName>
    </submittedName>
</protein>
<dbReference type="InterPro" id="IPR006611">
    <property type="entry name" value="DUF1431_DROsp"/>
</dbReference>
<dbReference type="Proteomes" id="UP000007798">
    <property type="component" value="Unassembled WGS sequence"/>
</dbReference>
<dbReference type="STRING" id="7260.A0A0Q9X1V1"/>
<dbReference type="EMBL" id="CH963920">
    <property type="protein sequence ID" value="KRF98725.1"/>
    <property type="molecule type" value="Genomic_DNA"/>
</dbReference>
<keyword evidence="2" id="KW-1185">Reference proteome</keyword>
<name>A0A0Q9X1V1_DROWI</name>
<sequence>MVKMQGSSKVVINRCMELLHPRIAGAHHFEKRIVPQAVRRASSSANLPKVELDREREKTKIYQINKHRSMWDQDDSVERRQKMEAKWHQSRLDDILYKKQDIEQRTFDCTWVNFPEAMVAKPKRQVVNFALVENQSSTSVTCRRRCREERPETAKPCGDEARQFISQWDNNNAMVNRNRFGRAAHNCPPPIMTRSAVDLGRDRQTQFYY</sequence>
<evidence type="ECO:0000313" key="2">
    <source>
        <dbReference type="Proteomes" id="UP000007798"/>
    </source>
</evidence>
<reference evidence="1 2" key="1">
    <citation type="journal article" date="2007" name="Nature">
        <title>Evolution of genes and genomes on the Drosophila phylogeny.</title>
        <authorList>
            <consortium name="Drosophila 12 Genomes Consortium"/>
            <person name="Clark A.G."/>
            <person name="Eisen M.B."/>
            <person name="Smith D.R."/>
            <person name="Bergman C.M."/>
            <person name="Oliver B."/>
            <person name="Markow T.A."/>
            <person name="Kaufman T.C."/>
            <person name="Kellis M."/>
            <person name="Gelbart W."/>
            <person name="Iyer V.N."/>
            <person name="Pollard D.A."/>
            <person name="Sackton T.B."/>
            <person name="Larracuente A.M."/>
            <person name="Singh N.D."/>
            <person name="Abad J.P."/>
            <person name="Abt D.N."/>
            <person name="Adryan B."/>
            <person name="Aguade M."/>
            <person name="Akashi H."/>
            <person name="Anderson W.W."/>
            <person name="Aquadro C.F."/>
            <person name="Ardell D.H."/>
            <person name="Arguello R."/>
            <person name="Artieri C.G."/>
            <person name="Barbash D.A."/>
            <person name="Barker D."/>
            <person name="Barsanti P."/>
            <person name="Batterham P."/>
            <person name="Batzoglou S."/>
            <person name="Begun D."/>
            <person name="Bhutkar A."/>
            <person name="Blanco E."/>
            <person name="Bosak S.A."/>
            <person name="Bradley R.K."/>
            <person name="Brand A.D."/>
            <person name="Brent M.R."/>
            <person name="Brooks A.N."/>
            <person name="Brown R.H."/>
            <person name="Butlin R.K."/>
            <person name="Caggese C."/>
            <person name="Calvi B.R."/>
            <person name="Bernardo de Carvalho A."/>
            <person name="Caspi A."/>
            <person name="Castrezana S."/>
            <person name="Celniker S.E."/>
            <person name="Chang J.L."/>
            <person name="Chapple C."/>
            <person name="Chatterji S."/>
            <person name="Chinwalla A."/>
            <person name="Civetta A."/>
            <person name="Clifton S.W."/>
            <person name="Comeron J.M."/>
            <person name="Costello J.C."/>
            <person name="Coyne J.A."/>
            <person name="Daub J."/>
            <person name="David R.G."/>
            <person name="Delcher A.L."/>
            <person name="Delehaunty K."/>
            <person name="Do C.B."/>
            <person name="Ebling H."/>
            <person name="Edwards K."/>
            <person name="Eickbush T."/>
            <person name="Evans J.D."/>
            <person name="Filipski A."/>
            <person name="Findeiss S."/>
            <person name="Freyhult E."/>
            <person name="Fulton L."/>
            <person name="Fulton R."/>
            <person name="Garcia A.C."/>
            <person name="Gardiner A."/>
            <person name="Garfield D.A."/>
            <person name="Garvin B.E."/>
            <person name="Gibson G."/>
            <person name="Gilbert D."/>
            <person name="Gnerre S."/>
            <person name="Godfrey J."/>
            <person name="Good R."/>
            <person name="Gotea V."/>
            <person name="Gravely B."/>
            <person name="Greenberg A.J."/>
            <person name="Griffiths-Jones S."/>
            <person name="Gross S."/>
            <person name="Guigo R."/>
            <person name="Gustafson E.A."/>
            <person name="Haerty W."/>
            <person name="Hahn M.W."/>
            <person name="Halligan D.L."/>
            <person name="Halpern A.L."/>
            <person name="Halter G.M."/>
            <person name="Han M.V."/>
            <person name="Heger A."/>
            <person name="Hillier L."/>
            <person name="Hinrichs A.S."/>
            <person name="Holmes I."/>
            <person name="Hoskins R.A."/>
            <person name="Hubisz M.J."/>
            <person name="Hultmark D."/>
            <person name="Huntley M.A."/>
            <person name="Jaffe D.B."/>
            <person name="Jagadeeshan S."/>
            <person name="Jeck W.R."/>
            <person name="Johnson J."/>
            <person name="Jones C.D."/>
            <person name="Jordan W.C."/>
            <person name="Karpen G.H."/>
            <person name="Kataoka E."/>
            <person name="Keightley P.D."/>
            <person name="Kheradpour P."/>
            <person name="Kirkness E.F."/>
            <person name="Koerich L.B."/>
            <person name="Kristiansen K."/>
            <person name="Kudrna D."/>
            <person name="Kulathinal R.J."/>
            <person name="Kumar S."/>
            <person name="Kwok R."/>
            <person name="Lander E."/>
            <person name="Langley C.H."/>
            <person name="Lapoint R."/>
            <person name="Lazzaro B.P."/>
            <person name="Lee S.J."/>
            <person name="Levesque L."/>
            <person name="Li R."/>
            <person name="Lin C.F."/>
            <person name="Lin M.F."/>
            <person name="Lindblad-Toh K."/>
            <person name="Llopart A."/>
            <person name="Long M."/>
            <person name="Low L."/>
            <person name="Lozovsky E."/>
            <person name="Lu J."/>
            <person name="Luo M."/>
            <person name="Machado C.A."/>
            <person name="Makalowski W."/>
            <person name="Marzo M."/>
            <person name="Matsuda M."/>
            <person name="Matzkin L."/>
            <person name="McAllister B."/>
            <person name="McBride C.S."/>
            <person name="McKernan B."/>
            <person name="McKernan K."/>
            <person name="Mendez-Lago M."/>
            <person name="Minx P."/>
            <person name="Mollenhauer M.U."/>
            <person name="Montooth K."/>
            <person name="Mount S.M."/>
            <person name="Mu X."/>
            <person name="Myers E."/>
            <person name="Negre B."/>
            <person name="Newfeld S."/>
            <person name="Nielsen R."/>
            <person name="Noor M.A."/>
            <person name="O'Grady P."/>
            <person name="Pachter L."/>
            <person name="Papaceit M."/>
            <person name="Parisi M.J."/>
            <person name="Parisi M."/>
            <person name="Parts L."/>
            <person name="Pedersen J.S."/>
            <person name="Pesole G."/>
            <person name="Phillippy A.M."/>
            <person name="Ponting C.P."/>
            <person name="Pop M."/>
            <person name="Porcelli D."/>
            <person name="Powell J.R."/>
            <person name="Prohaska S."/>
            <person name="Pruitt K."/>
            <person name="Puig M."/>
            <person name="Quesneville H."/>
            <person name="Ram K.R."/>
            <person name="Rand D."/>
            <person name="Rasmussen M.D."/>
            <person name="Reed L.K."/>
            <person name="Reenan R."/>
            <person name="Reily A."/>
            <person name="Remington K.A."/>
            <person name="Rieger T.T."/>
            <person name="Ritchie M.G."/>
            <person name="Robin C."/>
            <person name="Rogers Y.H."/>
            <person name="Rohde C."/>
            <person name="Rozas J."/>
            <person name="Rubenfield M.J."/>
            <person name="Ruiz A."/>
            <person name="Russo S."/>
            <person name="Salzberg S.L."/>
            <person name="Sanchez-Gracia A."/>
            <person name="Saranga D.J."/>
            <person name="Sato H."/>
            <person name="Schaeffer S.W."/>
            <person name="Schatz M.C."/>
            <person name="Schlenke T."/>
            <person name="Schwartz R."/>
            <person name="Segarra C."/>
            <person name="Singh R.S."/>
            <person name="Sirot L."/>
            <person name="Sirota M."/>
            <person name="Sisneros N.B."/>
            <person name="Smith C.D."/>
            <person name="Smith T.F."/>
            <person name="Spieth J."/>
            <person name="Stage D.E."/>
            <person name="Stark A."/>
            <person name="Stephan W."/>
            <person name="Strausberg R.L."/>
            <person name="Strempel S."/>
            <person name="Sturgill D."/>
            <person name="Sutton G."/>
            <person name="Sutton G.G."/>
            <person name="Tao W."/>
            <person name="Teichmann S."/>
            <person name="Tobari Y.N."/>
            <person name="Tomimura Y."/>
            <person name="Tsolas J.M."/>
            <person name="Valente V.L."/>
            <person name="Venter E."/>
            <person name="Venter J.C."/>
            <person name="Vicario S."/>
            <person name="Vieira F.G."/>
            <person name="Vilella A.J."/>
            <person name="Villasante A."/>
            <person name="Walenz B."/>
            <person name="Wang J."/>
            <person name="Wasserman M."/>
            <person name="Watts T."/>
            <person name="Wilson D."/>
            <person name="Wilson R.K."/>
            <person name="Wing R.A."/>
            <person name="Wolfner M.F."/>
            <person name="Wong A."/>
            <person name="Wong G.K."/>
            <person name="Wu C.I."/>
            <person name="Wu G."/>
            <person name="Yamamoto D."/>
            <person name="Yang H.P."/>
            <person name="Yang S.P."/>
            <person name="Yorke J.A."/>
            <person name="Yoshida K."/>
            <person name="Zdobnov E."/>
            <person name="Zhang P."/>
            <person name="Zhang Y."/>
            <person name="Zimin A.V."/>
            <person name="Baldwin J."/>
            <person name="Abdouelleil A."/>
            <person name="Abdulkadir J."/>
            <person name="Abebe A."/>
            <person name="Abera B."/>
            <person name="Abreu J."/>
            <person name="Acer S.C."/>
            <person name="Aftuck L."/>
            <person name="Alexander A."/>
            <person name="An P."/>
            <person name="Anderson E."/>
            <person name="Anderson S."/>
            <person name="Arachi H."/>
            <person name="Azer M."/>
            <person name="Bachantsang P."/>
            <person name="Barry A."/>
            <person name="Bayul T."/>
            <person name="Berlin A."/>
            <person name="Bessette D."/>
            <person name="Bloom T."/>
            <person name="Blye J."/>
            <person name="Boguslavskiy L."/>
            <person name="Bonnet C."/>
            <person name="Boukhgalter B."/>
            <person name="Bourzgui I."/>
            <person name="Brown A."/>
            <person name="Cahill P."/>
            <person name="Channer S."/>
            <person name="Cheshatsang Y."/>
            <person name="Chuda L."/>
            <person name="Citroen M."/>
            <person name="Collymore A."/>
            <person name="Cooke P."/>
            <person name="Costello M."/>
            <person name="D'Aco K."/>
            <person name="Daza R."/>
            <person name="De Haan G."/>
            <person name="DeGray S."/>
            <person name="DeMaso C."/>
            <person name="Dhargay N."/>
            <person name="Dooley K."/>
            <person name="Dooley E."/>
            <person name="Doricent M."/>
            <person name="Dorje P."/>
            <person name="Dorjee K."/>
            <person name="Dupes A."/>
            <person name="Elong R."/>
            <person name="Falk J."/>
            <person name="Farina A."/>
            <person name="Faro S."/>
            <person name="Ferguson D."/>
            <person name="Fisher S."/>
            <person name="Foley C.D."/>
            <person name="Franke A."/>
            <person name="Friedrich D."/>
            <person name="Gadbois L."/>
            <person name="Gearin G."/>
            <person name="Gearin C.R."/>
            <person name="Giannoukos G."/>
            <person name="Goode T."/>
            <person name="Graham J."/>
            <person name="Grandbois E."/>
            <person name="Grewal S."/>
            <person name="Gyaltsen K."/>
            <person name="Hafez N."/>
            <person name="Hagos B."/>
            <person name="Hall J."/>
            <person name="Henson C."/>
            <person name="Hollinger A."/>
            <person name="Honan T."/>
            <person name="Huard M.D."/>
            <person name="Hughes L."/>
            <person name="Hurhula B."/>
            <person name="Husby M.E."/>
            <person name="Kamat A."/>
            <person name="Kanga B."/>
            <person name="Kashin S."/>
            <person name="Khazanovich D."/>
            <person name="Kisner P."/>
            <person name="Lance K."/>
            <person name="Lara M."/>
            <person name="Lee W."/>
            <person name="Lennon N."/>
            <person name="Letendre F."/>
            <person name="LeVine R."/>
            <person name="Lipovsky A."/>
            <person name="Liu X."/>
            <person name="Liu J."/>
            <person name="Liu S."/>
            <person name="Lokyitsang T."/>
            <person name="Lokyitsang Y."/>
            <person name="Lubonja R."/>
            <person name="Lui A."/>
            <person name="MacDonald P."/>
            <person name="Magnisalis V."/>
            <person name="Maru K."/>
            <person name="Matthews C."/>
            <person name="McCusker W."/>
            <person name="McDonough S."/>
            <person name="Mehta T."/>
            <person name="Meldrim J."/>
            <person name="Meneus L."/>
            <person name="Mihai O."/>
            <person name="Mihalev A."/>
            <person name="Mihova T."/>
            <person name="Mittelman R."/>
            <person name="Mlenga V."/>
            <person name="Montmayeur A."/>
            <person name="Mulrain L."/>
            <person name="Navidi A."/>
            <person name="Naylor J."/>
            <person name="Negash T."/>
            <person name="Nguyen T."/>
            <person name="Nguyen N."/>
            <person name="Nicol R."/>
            <person name="Norbu C."/>
            <person name="Norbu N."/>
            <person name="Novod N."/>
            <person name="O'Neill B."/>
            <person name="Osman S."/>
            <person name="Markiewicz E."/>
            <person name="Oyono O.L."/>
            <person name="Patti C."/>
            <person name="Phunkhang P."/>
            <person name="Pierre F."/>
            <person name="Priest M."/>
            <person name="Raghuraman S."/>
            <person name="Rege F."/>
            <person name="Reyes R."/>
            <person name="Rise C."/>
            <person name="Rogov P."/>
            <person name="Ross K."/>
            <person name="Ryan E."/>
            <person name="Settipalli S."/>
            <person name="Shea T."/>
            <person name="Sherpa N."/>
            <person name="Shi L."/>
            <person name="Shih D."/>
            <person name="Sparrow T."/>
            <person name="Spaulding J."/>
            <person name="Stalker J."/>
            <person name="Stange-Thomann N."/>
            <person name="Stavropoulos S."/>
            <person name="Stone C."/>
            <person name="Strader C."/>
            <person name="Tesfaye S."/>
            <person name="Thomson T."/>
            <person name="Thoulutsang Y."/>
            <person name="Thoulutsang D."/>
            <person name="Topham K."/>
            <person name="Topping I."/>
            <person name="Tsamla T."/>
            <person name="Vassiliev H."/>
            <person name="Vo A."/>
            <person name="Wangchuk T."/>
            <person name="Wangdi T."/>
            <person name="Weiand M."/>
            <person name="Wilkinson J."/>
            <person name="Wilson A."/>
            <person name="Yadav S."/>
            <person name="Young G."/>
            <person name="Yu Q."/>
            <person name="Zembek L."/>
            <person name="Zhong D."/>
            <person name="Zimmer A."/>
            <person name="Zwirko Z."/>
            <person name="Jaffe D.B."/>
            <person name="Alvarez P."/>
            <person name="Brockman W."/>
            <person name="Butler J."/>
            <person name="Chin C."/>
            <person name="Gnerre S."/>
            <person name="Grabherr M."/>
            <person name="Kleber M."/>
            <person name="Mauceli E."/>
            <person name="MacCallum I."/>
        </authorList>
    </citation>
    <scope>NUCLEOTIDE SEQUENCE [LARGE SCALE GENOMIC DNA]</scope>
    <source>
        <strain evidence="2">Tucson 14030-0811.24</strain>
    </source>
</reference>
<organism evidence="1 2">
    <name type="scientific">Drosophila willistoni</name>
    <name type="common">Fruit fly</name>
    <dbReference type="NCBI Taxonomy" id="7260"/>
    <lineage>
        <taxon>Eukaryota</taxon>
        <taxon>Metazoa</taxon>
        <taxon>Ecdysozoa</taxon>
        <taxon>Arthropoda</taxon>
        <taxon>Hexapoda</taxon>
        <taxon>Insecta</taxon>
        <taxon>Pterygota</taxon>
        <taxon>Neoptera</taxon>
        <taxon>Endopterygota</taxon>
        <taxon>Diptera</taxon>
        <taxon>Brachycera</taxon>
        <taxon>Muscomorpha</taxon>
        <taxon>Ephydroidea</taxon>
        <taxon>Drosophilidae</taxon>
        <taxon>Drosophila</taxon>
        <taxon>Sophophora</taxon>
    </lineage>
</organism>
<dbReference type="PhylomeDB" id="A0A0Q9X1V1"/>
<gene>
    <name evidence="1" type="primary">Dwil\GK26782</name>
    <name evidence="1" type="ORF">Dwil_GK26782</name>
</gene>
<dbReference type="AlphaFoldDB" id="A0A0Q9X1V1"/>
<dbReference type="InParanoid" id="A0A0Q9X1V1"/>
<proteinExistence type="predicted"/>